<accession>A0ACB9IRM0</accession>
<comment type="caution">
    <text evidence="1">The sequence shown here is derived from an EMBL/GenBank/DDBJ whole genome shotgun (WGS) entry which is preliminary data.</text>
</comment>
<evidence type="ECO:0000313" key="1">
    <source>
        <dbReference type="EMBL" id="KAI3810660.1"/>
    </source>
</evidence>
<reference evidence="2" key="1">
    <citation type="journal article" date="2022" name="Mol. Ecol. Resour.">
        <title>The genomes of chicory, endive, great burdock and yacon provide insights into Asteraceae palaeo-polyploidization history and plant inulin production.</title>
        <authorList>
            <person name="Fan W."/>
            <person name="Wang S."/>
            <person name="Wang H."/>
            <person name="Wang A."/>
            <person name="Jiang F."/>
            <person name="Liu H."/>
            <person name="Zhao H."/>
            <person name="Xu D."/>
            <person name="Zhang Y."/>
        </authorList>
    </citation>
    <scope>NUCLEOTIDE SEQUENCE [LARGE SCALE GENOMIC DNA]</scope>
    <source>
        <strain evidence="2">cv. Yunnan</strain>
    </source>
</reference>
<proteinExistence type="predicted"/>
<gene>
    <name evidence="1" type="ORF">L1987_20282</name>
</gene>
<sequence length="314" mass="34680">MACAKGKQHKKSHKSKAVNSISVPFQLLHMDLFGPVSVKSISRNSYCLVVTDDFSRYSWVNFLATKDEIVEVLKSLILKIDKICKRLVFSIRSDNGSEFKNHVLNEFCESKGISRQFSAARTPQQNGAEAVNTANYVLNRALVVKAHNKTAYELFHGRKPLIEFFRAFGCSCTLLNTAENLAKFGAVGDEYIIFNNFIPPAPLIREPSPSTEISLIPSIQAEDEFLLFSTRLTPATADPMSVSSTVTSSHSEAAEIVSINTSDENLTNLPAQVEVDDGPSFKTLSNHPLENVIGPITEGVRTRSYSTPYNTTLL</sequence>
<name>A0ACB9IRM0_9ASTR</name>
<evidence type="ECO:0000313" key="2">
    <source>
        <dbReference type="Proteomes" id="UP001056120"/>
    </source>
</evidence>
<protein>
    <submittedName>
        <fullName evidence="1">Uncharacterized protein</fullName>
    </submittedName>
</protein>
<organism evidence="1 2">
    <name type="scientific">Smallanthus sonchifolius</name>
    <dbReference type="NCBI Taxonomy" id="185202"/>
    <lineage>
        <taxon>Eukaryota</taxon>
        <taxon>Viridiplantae</taxon>
        <taxon>Streptophyta</taxon>
        <taxon>Embryophyta</taxon>
        <taxon>Tracheophyta</taxon>
        <taxon>Spermatophyta</taxon>
        <taxon>Magnoliopsida</taxon>
        <taxon>eudicotyledons</taxon>
        <taxon>Gunneridae</taxon>
        <taxon>Pentapetalae</taxon>
        <taxon>asterids</taxon>
        <taxon>campanulids</taxon>
        <taxon>Asterales</taxon>
        <taxon>Asteraceae</taxon>
        <taxon>Asteroideae</taxon>
        <taxon>Heliantheae alliance</taxon>
        <taxon>Millerieae</taxon>
        <taxon>Smallanthus</taxon>
    </lineage>
</organism>
<reference evidence="1 2" key="2">
    <citation type="journal article" date="2022" name="Mol. Ecol. Resour.">
        <title>The genomes of chicory, endive, great burdock and yacon provide insights into Asteraceae paleo-polyploidization history and plant inulin production.</title>
        <authorList>
            <person name="Fan W."/>
            <person name="Wang S."/>
            <person name="Wang H."/>
            <person name="Wang A."/>
            <person name="Jiang F."/>
            <person name="Liu H."/>
            <person name="Zhao H."/>
            <person name="Xu D."/>
            <person name="Zhang Y."/>
        </authorList>
    </citation>
    <scope>NUCLEOTIDE SEQUENCE [LARGE SCALE GENOMIC DNA]</scope>
    <source>
        <strain evidence="2">cv. Yunnan</strain>
        <tissue evidence="1">Leaves</tissue>
    </source>
</reference>
<dbReference type="Proteomes" id="UP001056120">
    <property type="component" value="Linkage Group LG07"/>
</dbReference>
<keyword evidence="2" id="KW-1185">Reference proteome</keyword>
<dbReference type="EMBL" id="CM042024">
    <property type="protein sequence ID" value="KAI3810660.1"/>
    <property type="molecule type" value="Genomic_DNA"/>
</dbReference>